<keyword evidence="3 5" id="KW-0067">ATP-binding</keyword>
<keyword evidence="7" id="KW-0175">Coiled coil</keyword>
<organism evidence="10 11">
    <name type="scientific">Daphnia galeata</name>
    <dbReference type="NCBI Taxonomy" id="27404"/>
    <lineage>
        <taxon>Eukaryota</taxon>
        <taxon>Metazoa</taxon>
        <taxon>Ecdysozoa</taxon>
        <taxon>Arthropoda</taxon>
        <taxon>Crustacea</taxon>
        <taxon>Branchiopoda</taxon>
        <taxon>Diplostraca</taxon>
        <taxon>Cladocera</taxon>
        <taxon>Anomopoda</taxon>
        <taxon>Daphniidae</taxon>
        <taxon>Daphnia</taxon>
    </lineage>
</organism>
<keyword evidence="2 5" id="KW-0547">Nucleotide-binding</keyword>
<dbReference type="GO" id="GO:0005524">
    <property type="term" value="F:ATP binding"/>
    <property type="evidence" value="ECO:0007669"/>
    <property type="project" value="UniProtKB-UniRule"/>
</dbReference>
<dbReference type="GO" id="GO:0016887">
    <property type="term" value="F:ATP hydrolysis activity"/>
    <property type="evidence" value="ECO:0007669"/>
    <property type="project" value="TreeGrafter"/>
</dbReference>
<dbReference type="Proteomes" id="UP000789390">
    <property type="component" value="Unassembled WGS sequence"/>
</dbReference>
<dbReference type="GO" id="GO:0005634">
    <property type="term" value="C:nucleus"/>
    <property type="evidence" value="ECO:0007669"/>
    <property type="project" value="TreeGrafter"/>
</dbReference>
<dbReference type="Gene3D" id="3.40.850.10">
    <property type="entry name" value="Kinesin motor domain"/>
    <property type="match status" value="1"/>
</dbReference>
<evidence type="ECO:0000259" key="9">
    <source>
        <dbReference type="PROSITE" id="PS50067"/>
    </source>
</evidence>
<comment type="similarity">
    <text evidence="5 6">Belongs to the TRAFAC class myosin-kinesin ATPase superfamily. Kinesin family.</text>
</comment>
<proteinExistence type="inferred from homology"/>
<dbReference type="CDD" id="cd01368">
    <property type="entry name" value="KISc_KIF23_like"/>
    <property type="match status" value="1"/>
</dbReference>
<evidence type="ECO:0000256" key="8">
    <source>
        <dbReference type="SAM" id="MobiDB-lite"/>
    </source>
</evidence>
<dbReference type="GO" id="GO:0008017">
    <property type="term" value="F:microtubule binding"/>
    <property type="evidence" value="ECO:0007669"/>
    <property type="project" value="InterPro"/>
</dbReference>
<reference evidence="10" key="1">
    <citation type="submission" date="2021-11" db="EMBL/GenBank/DDBJ databases">
        <authorList>
            <person name="Schell T."/>
        </authorList>
    </citation>
    <scope>NUCLEOTIDE SEQUENCE</scope>
    <source>
        <strain evidence="10">M5</strain>
    </source>
</reference>
<dbReference type="PANTHER" id="PTHR24115">
    <property type="entry name" value="KINESIN-RELATED"/>
    <property type="match status" value="1"/>
</dbReference>
<evidence type="ECO:0000256" key="1">
    <source>
        <dbReference type="ARBA" id="ARBA00004245"/>
    </source>
</evidence>
<evidence type="ECO:0000256" key="3">
    <source>
        <dbReference type="ARBA" id="ARBA00022840"/>
    </source>
</evidence>
<keyword evidence="11" id="KW-1185">Reference proteome</keyword>
<feature type="coiled-coil region" evidence="7">
    <location>
        <begin position="613"/>
        <end position="672"/>
    </location>
</feature>
<accession>A0A8J2WST8</accession>
<evidence type="ECO:0000313" key="11">
    <source>
        <dbReference type="Proteomes" id="UP000789390"/>
    </source>
</evidence>
<dbReference type="InterPro" id="IPR019821">
    <property type="entry name" value="Kinesin_motor_CS"/>
</dbReference>
<evidence type="ECO:0000256" key="6">
    <source>
        <dbReference type="RuleBase" id="RU000394"/>
    </source>
</evidence>
<comment type="subcellular location">
    <subcellularLocation>
        <location evidence="1">Cytoplasm</location>
        <location evidence="1">Cytoskeleton</location>
    </subcellularLocation>
</comment>
<dbReference type="InterPro" id="IPR027417">
    <property type="entry name" value="P-loop_NTPase"/>
</dbReference>
<dbReference type="AlphaFoldDB" id="A0A8J2WST8"/>
<dbReference type="FunFam" id="2.60.40.4330:FF:000002">
    <property type="entry name" value="Kinesin-like protein"/>
    <property type="match status" value="1"/>
</dbReference>
<sequence length="869" mass="97894">MKPSRLKIGPKVPTKPPITPARSKQALMTSRDRDPVQVYCRIRPLDVPTDDSCVTVLSDTVVQVVPPETSQGYRSGTTKATQYTFTGVFDEKSTQKPIFHTVTLPLIEDLLHGKNSLLFAYGVTGSGKTHTMNGELQDGGIIPRCLDVIFNSIGHFQAKKYIFKPDKMNSFEIQSEIDALTERQSEALTSNKFKTPARRGQENEGPRVTDATRISALDEDQAFAVFVTFVEVYNNTVFDLLDDTPIDPLRPGKIQSKILREDQHHNMYVHAVTEVEVKSADEAAEVLAKGQKRRRVAHTTLNAESSRSHSVFNIRVVQAPLDGQGATLEKMLTVGQLSLVDLAGSERNSRTKTTGERLREAGSINNTLMTLRSCMEILRENQLNGTNKMVPYRDSKITHLFKSYFDGEGKVRMIVCVNPRADDYDETLSVMRFAEMAQEVQIARAVQPNIRLEATPRATPAGREALLPGRRKANRVLTEAYRKLEQGGISNPQSEVPFDIDMVFSAARCSWPPLELQSASDDRLITALVEYLQVRIRDQQNRREQQMKKCVEVRTLIREMEEELILKRQEVLSLHEQLKDERSRCQTFENRVLNAESANATLQRHVAEHQKYARLLEEELKEKDCLLNQGEIEILNVKAKEKTKRQLEREKLKKELDRYKQVESQLQRQTERFLVMRDLLDAGCSVKVPGTSGSSESDSRTPSIGATHRVSDPKVVGTPSLRGPAVSTRKRRSRSVDPGKGWLDHRPENILDLDTVFQPQMNRAKSITKLVDSKSVTDAKISKYVLTTQEQDSAGEIETKLYKGDVLTTVSGGAQVVLQDVEILRHSSPNAIKRHSDGRLKDVHSRVADIENRCGHAIEGHNRNKKHCP</sequence>
<keyword evidence="4" id="KW-0206">Cytoskeleton</keyword>
<dbReference type="SUPFAM" id="SSF52540">
    <property type="entry name" value="P-loop containing nucleoside triphosphate hydrolases"/>
    <property type="match status" value="1"/>
</dbReference>
<dbReference type="PROSITE" id="PS00411">
    <property type="entry name" value="KINESIN_MOTOR_1"/>
    <property type="match status" value="1"/>
</dbReference>
<feature type="region of interest" description="Disordered" evidence="8">
    <location>
        <begin position="687"/>
        <end position="743"/>
    </location>
</feature>
<dbReference type="PANTHER" id="PTHR24115:SF600">
    <property type="entry name" value="KINESIN-LIKE PROTEIN KIF23"/>
    <property type="match status" value="1"/>
</dbReference>
<evidence type="ECO:0000256" key="7">
    <source>
        <dbReference type="SAM" id="Coils"/>
    </source>
</evidence>
<feature type="compositionally biased region" description="Polar residues" evidence="8">
    <location>
        <begin position="691"/>
        <end position="704"/>
    </location>
</feature>
<dbReference type="InterPro" id="IPR032384">
    <property type="entry name" value="Kif23_Arf-bd"/>
</dbReference>
<feature type="binding site" evidence="5">
    <location>
        <begin position="122"/>
        <end position="129"/>
    </location>
    <ligand>
        <name>ATP</name>
        <dbReference type="ChEBI" id="CHEBI:30616"/>
    </ligand>
</feature>
<dbReference type="EMBL" id="CAKKLH010000300">
    <property type="protein sequence ID" value="CAH0110154.1"/>
    <property type="molecule type" value="Genomic_DNA"/>
</dbReference>
<feature type="domain" description="Kinesin motor" evidence="9">
    <location>
        <begin position="35"/>
        <end position="440"/>
    </location>
</feature>
<dbReference type="Gene3D" id="2.60.40.4330">
    <property type="entry name" value="Kinesin-like protein Kif23, Arf6-interacting domain"/>
    <property type="match status" value="1"/>
</dbReference>
<dbReference type="OrthoDB" id="2403182at2759"/>
<evidence type="ECO:0000256" key="4">
    <source>
        <dbReference type="ARBA" id="ARBA00023212"/>
    </source>
</evidence>
<dbReference type="GO" id="GO:0005871">
    <property type="term" value="C:kinesin complex"/>
    <property type="evidence" value="ECO:0007669"/>
    <property type="project" value="TreeGrafter"/>
</dbReference>
<feature type="region of interest" description="Disordered" evidence="8">
    <location>
        <begin position="188"/>
        <end position="208"/>
    </location>
</feature>
<dbReference type="SMART" id="SM00129">
    <property type="entry name" value="KISc"/>
    <property type="match status" value="1"/>
</dbReference>
<comment type="caution">
    <text evidence="10">The sequence shown here is derived from an EMBL/GenBank/DDBJ whole genome shotgun (WGS) entry which is preliminary data.</text>
</comment>
<name>A0A8J2WST8_9CRUS</name>
<dbReference type="GO" id="GO:0007018">
    <property type="term" value="P:microtubule-based movement"/>
    <property type="evidence" value="ECO:0007669"/>
    <property type="project" value="InterPro"/>
</dbReference>
<keyword evidence="6" id="KW-0493">Microtubule</keyword>
<dbReference type="PROSITE" id="PS50067">
    <property type="entry name" value="KINESIN_MOTOR_2"/>
    <property type="match status" value="1"/>
</dbReference>
<dbReference type="InterPro" id="IPR036961">
    <property type="entry name" value="Kinesin_motor_dom_sf"/>
</dbReference>
<dbReference type="PRINTS" id="PR00380">
    <property type="entry name" value="KINESINHEAVY"/>
</dbReference>
<dbReference type="GO" id="GO:0051256">
    <property type="term" value="P:mitotic spindle midzone assembly"/>
    <property type="evidence" value="ECO:0007669"/>
    <property type="project" value="TreeGrafter"/>
</dbReference>
<dbReference type="InterPro" id="IPR038105">
    <property type="entry name" value="Kif23_Arf-bd_sf"/>
</dbReference>
<keyword evidence="5 6" id="KW-0505">Motor protein</keyword>
<dbReference type="Pfam" id="PF16540">
    <property type="entry name" value="MKLP1_Arf_bdg"/>
    <property type="match status" value="1"/>
</dbReference>
<gene>
    <name evidence="10" type="ORF">DGAL_LOCUS13654</name>
</gene>
<evidence type="ECO:0000313" key="10">
    <source>
        <dbReference type="EMBL" id="CAH0110154.1"/>
    </source>
</evidence>
<dbReference type="GO" id="GO:0003777">
    <property type="term" value="F:microtubule motor activity"/>
    <property type="evidence" value="ECO:0007669"/>
    <property type="project" value="InterPro"/>
</dbReference>
<protein>
    <recommendedName>
        <fullName evidence="6">Kinesin-like protein</fullName>
    </recommendedName>
</protein>
<evidence type="ECO:0000256" key="5">
    <source>
        <dbReference type="PROSITE-ProRule" id="PRU00283"/>
    </source>
</evidence>
<feature type="region of interest" description="Disordered" evidence="8">
    <location>
        <begin position="1"/>
        <end position="30"/>
    </location>
</feature>
<dbReference type="InterPro" id="IPR001752">
    <property type="entry name" value="Kinesin_motor_dom"/>
</dbReference>
<feature type="coiled-coil region" evidence="7">
    <location>
        <begin position="543"/>
        <end position="577"/>
    </location>
</feature>
<dbReference type="InterPro" id="IPR027640">
    <property type="entry name" value="Kinesin-like_fam"/>
</dbReference>
<evidence type="ECO:0000256" key="2">
    <source>
        <dbReference type="ARBA" id="ARBA00022741"/>
    </source>
</evidence>
<dbReference type="GO" id="GO:0005874">
    <property type="term" value="C:microtubule"/>
    <property type="evidence" value="ECO:0007669"/>
    <property type="project" value="UniProtKB-KW"/>
</dbReference>
<feature type="compositionally biased region" description="Basic and acidic residues" evidence="8">
    <location>
        <begin position="734"/>
        <end position="743"/>
    </location>
</feature>
<keyword evidence="4" id="KW-0963">Cytoplasm</keyword>
<dbReference type="Pfam" id="PF00225">
    <property type="entry name" value="Kinesin"/>
    <property type="match status" value="1"/>
</dbReference>